<comment type="caution">
    <text evidence="2">The sequence shown here is derived from an EMBL/GenBank/DDBJ whole genome shotgun (WGS) entry which is preliminary data.</text>
</comment>
<feature type="compositionally biased region" description="Low complexity" evidence="1">
    <location>
        <begin position="53"/>
        <end position="67"/>
    </location>
</feature>
<evidence type="ECO:0000256" key="1">
    <source>
        <dbReference type="SAM" id="MobiDB-lite"/>
    </source>
</evidence>
<dbReference type="AlphaFoldDB" id="A0A4R7BYK6"/>
<gene>
    <name evidence="2" type="ORF">EV668_3604</name>
</gene>
<dbReference type="Proteomes" id="UP000295122">
    <property type="component" value="Unassembled WGS sequence"/>
</dbReference>
<sequence>MSEVQIEALKPFNKTPQGDLCEVGDSFRVAATRADELERLGLAKRADGEKGAPKPANKAAPTPANKVKPAHSSKAVRLGG</sequence>
<name>A0A4R7BYK6_9HYPH</name>
<dbReference type="RefSeq" id="WP_133772584.1">
    <property type="nucleotide sequence ID" value="NZ_SNZR01000014.1"/>
</dbReference>
<evidence type="ECO:0000313" key="3">
    <source>
        <dbReference type="Proteomes" id="UP000295122"/>
    </source>
</evidence>
<proteinExistence type="predicted"/>
<dbReference type="OrthoDB" id="8456424at2"/>
<accession>A0A4R7BYK6</accession>
<evidence type="ECO:0000313" key="2">
    <source>
        <dbReference type="EMBL" id="TDR89116.1"/>
    </source>
</evidence>
<feature type="region of interest" description="Disordered" evidence="1">
    <location>
        <begin position="42"/>
        <end position="80"/>
    </location>
</feature>
<feature type="compositionally biased region" description="Basic and acidic residues" evidence="1">
    <location>
        <begin position="42"/>
        <end position="52"/>
    </location>
</feature>
<reference evidence="2 3" key="1">
    <citation type="submission" date="2019-03" db="EMBL/GenBank/DDBJ databases">
        <title>Genomic Encyclopedia of Type Strains, Phase IV (KMG-IV): sequencing the most valuable type-strain genomes for metagenomic binning, comparative biology and taxonomic classification.</title>
        <authorList>
            <person name="Goeker M."/>
        </authorList>
    </citation>
    <scope>NUCLEOTIDE SEQUENCE [LARGE SCALE GENOMIC DNA]</scope>
    <source>
        <strain evidence="2 3">DSM 25903</strain>
    </source>
</reference>
<keyword evidence="3" id="KW-1185">Reference proteome</keyword>
<protein>
    <submittedName>
        <fullName evidence="2">Uncharacterized protein</fullName>
    </submittedName>
</protein>
<organism evidence="2 3">
    <name type="scientific">Enterovirga rhinocerotis</name>
    <dbReference type="NCBI Taxonomy" id="1339210"/>
    <lineage>
        <taxon>Bacteria</taxon>
        <taxon>Pseudomonadati</taxon>
        <taxon>Pseudomonadota</taxon>
        <taxon>Alphaproteobacteria</taxon>
        <taxon>Hyphomicrobiales</taxon>
        <taxon>Methylobacteriaceae</taxon>
        <taxon>Enterovirga</taxon>
    </lineage>
</organism>
<dbReference type="EMBL" id="SNZR01000014">
    <property type="protein sequence ID" value="TDR89116.1"/>
    <property type="molecule type" value="Genomic_DNA"/>
</dbReference>